<evidence type="ECO:0000256" key="2">
    <source>
        <dbReference type="ARBA" id="ARBA00023157"/>
    </source>
</evidence>
<dbReference type="InterPro" id="IPR036179">
    <property type="entry name" value="Ig-like_dom_sf"/>
</dbReference>
<keyword evidence="2" id="KW-1015">Disulfide bond</keyword>
<dbReference type="Gene3D" id="2.60.40.10">
    <property type="entry name" value="Immunoglobulins"/>
    <property type="match status" value="1"/>
</dbReference>
<gene>
    <name evidence="4" type="primary">Fcrla_0</name>
    <name evidence="4" type="ORF">IRECYA_R15719</name>
</gene>
<reference evidence="4 5" key="1">
    <citation type="submission" date="2019-09" db="EMBL/GenBank/DDBJ databases">
        <title>Bird 10,000 Genomes (B10K) Project - Family phase.</title>
        <authorList>
            <person name="Zhang G."/>
        </authorList>
    </citation>
    <scope>NUCLEOTIDE SEQUENCE [LARGE SCALE GENOMIC DNA]</scope>
    <source>
        <strain evidence="4">B10K-DU-001-26</strain>
        <tissue evidence="4">Muscle</tissue>
    </source>
</reference>
<keyword evidence="5" id="KW-1185">Reference proteome</keyword>
<dbReference type="InterPro" id="IPR007110">
    <property type="entry name" value="Ig-like_dom"/>
</dbReference>
<dbReference type="SUPFAM" id="SSF48726">
    <property type="entry name" value="Immunoglobulin"/>
    <property type="match status" value="1"/>
</dbReference>
<dbReference type="GO" id="GO:0004888">
    <property type="term" value="F:transmembrane signaling receptor activity"/>
    <property type="evidence" value="ECO:0007669"/>
    <property type="project" value="TreeGrafter"/>
</dbReference>
<dbReference type="PANTHER" id="PTHR11481">
    <property type="entry name" value="IMMUNOGLOBULIN FC RECEPTOR"/>
    <property type="match status" value="1"/>
</dbReference>
<dbReference type="EMBL" id="VWZV01013894">
    <property type="protein sequence ID" value="NXI17098.1"/>
    <property type="molecule type" value="Genomic_DNA"/>
</dbReference>
<proteinExistence type="predicted"/>
<feature type="non-terminal residue" evidence="4">
    <location>
        <position position="1"/>
    </location>
</feature>
<dbReference type="GO" id="GO:0007166">
    <property type="term" value="P:cell surface receptor signaling pathway"/>
    <property type="evidence" value="ECO:0007669"/>
    <property type="project" value="TreeGrafter"/>
</dbReference>
<name>A0A7K9R023_IRECY</name>
<dbReference type="InterPro" id="IPR013783">
    <property type="entry name" value="Ig-like_fold"/>
</dbReference>
<protein>
    <submittedName>
        <fullName evidence="4">FCRLA protein</fullName>
    </submittedName>
</protein>
<evidence type="ECO:0000256" key="1">
    <source>
        <dbReference type="ARBA" id="ARBA00022729"/>
    </source>
</evidence>
<keyword evidence="1" id="KW-0732">Signal</keyword>
<evidence type="ECO:0000259" key="3">
    <source>
        <dbReference type="PROSITE" id="PS50835"/>
    </source>
</evidence>
<feature type="domain" description="Ig-like" evidence="3">
    <location>
        <begin position="2"/>
        <end position="87"/>
    </location>
</feature>
<feature type="non-terminal residue" evidence="4">
    <location>
        <position position="102"/>
    </location>
</feature>
<dbReference type="InterPro" id="IPR050488">
    <property type="entry name" value="Ig_Fc_receptor"/>
</dbReference>
<dbReference type="PROSITE" id="PS50835">
    <property type="entry name" value="IG_LIKE"/>
    <property type="match status" value="1"/>
</dbReference>
<dbReference type="GO" id="GO:0006955">
    <property type="term" value="P:immune response"/>
    <property type="evidence" value="ECO:0007669"/>
    <property type="project" value="TreeGrafter"/>
</dbReference>
<dbReference type="InterPro" id="IPR003599">
    <property type="entry name" value="Ig_sub"/>
</dbReference>
<accession>A0A7K9R023</accession>
<comment type="caution">
    <text evidence="4">The sequence shown here is derived from an EMBL/GenBank/DDBJ whole genome shotgun (WGS) entry which is preliminary data.</text>
</comment>
<dbReference type="GO" id="GO:0009897">
    <property type="term" value="C:external side of plasma membrane"/>
    <property type="evidence" value="ECO:0007669"/>
    <property type="project" value="TreeGrafter"/>
</dbReference>
<evidence type="ECO:0000313" key="4">
    <source>
        <dbReference type="EMBL" id="NXI17098.1"/>
    </source>
</evidence>
<sequence length="102" mass="11411">PPDQLVLQVPVRALLGADTVTLRCRGWWNNPFTLVSFYREEKELGALRNGTKLSLSPLQMNHSGRYHCRVEAKSVVSPWWEDSEAVTVTVQGEHHTAATPTA</sequence>
<organism evidence="4 5">
    <name type="scientific">Irena cyanogastra</name>
    <name type="common">Philippine fairy-bluebird</name>
    <dbReference type="NCBI Taxonomy" id="175120"/>
    <lineage>
        <taxon>Eukaryota</taxon>
        <taxon>Metazoa</taxon>
        <taxon>Chordata</taxon>
        <taxon>Craniata</taxon>
        <taxon>Vertebrata</taxon>
        <taxon>Euteleostomi</taxon>
        <taxon>Archelosauria</taxon>
        <taxon>Archosauria</taxon>
        <taxon>Dinosauria</taxon>
        <taxon>Saurischia</taxon>
        <taxon>Theropoda</taxon>
        <taxon>Coelurosauria</taxon>
        <taxon>Aves</taxon>
        <taxon>Neognathae</taxon>
        <taxon>Neoaves</taxon>
        <taxon>Telluraves</taxon>
        <taxon>Australaves</taxon>
        <taxon>Passeriformes</taxon>
        <taxon>Corvoidea</taxon>
        <taxon>Irenidae</taxon>
        <taxon>Irena</taxon>
    </lineage>
</organism>
<dbReference type="Pfam" id="PF13895">
    <property type="entry name" value="Ig_2"/>
    <property type="match status" value="1"/>
</dbReference>
<dbReference type="InterPro" id="IPR003598">
    <property type="entry name" value="Ig_sub2"/>
</dbReference>
<dbReference type="AlphaFoldDB" id="A0A7K9R023"/>
<dbReference type="PANTHER" id="PTHR11481:SF64">
    <property type="entry name" value="FC RECEPTOR-LIKE PROTEIN 4"/>
    <property type="match status" value="1"/>
</dbReference>
<dbReference type="Proteomes" id="UP000530962">
    <property type="component" value="Unassembled WGS sequence"/>
</dbReference>
<dbReference type="SMART" id="SM00408">
    <property type="entry name" value="IGc2"/>
    <property type="match status" value="1"/>
</dbReference>
<dbReference type="SMART" id="SM00409">
    <property type="entry name" value="IG"/>
    <property type="match status" value="1"/>
</dbReference>
<evidence type="ECO:0000313" key="5">
    <source>
        <dbReference type="Proteomes" id="UP000530962"/>
    </source>
</evidence>